<keyword evidence="3" id="KW-1185">Reference proteome</keyword>
<accession>A0A366EM33</accession>
<reference evidence="2 3" key="1">
    <citation type="submission" date="2018-06" db="EMBL/GenBank/DDBJ databases">
        <title>Genomic Encyclopedia of Type Strains, Phase IV (KMG-IV): sequencing the most valuable type-strain genomes for metagenomic binning, comparative biology and taxonomic classification.</title>
        <authorList>
            <person name="Goeker M."/>
        </authorList>
    </citation>
    <scope>NUCLEOTIDE SEQUENCE [LARGE SCALE GENOMIC DNA]</scope>
    <source>
        <strain evidence="2 3">DSM 24875</strain>
    </source>
</reference>
<evidence type="ECO:0000313" key="2">
    <source>
        <dbReference type="EMBL" id="RBP02539.1"/>
    </source>
</evidence>
<keyword evidence="1" id="KW-0732">Signal</keyword>
<name>A0A366EM33_9HYPH</name>
<sequence>MRSVLLATAALSAFAAAGVARAATIDVFDFTQVGWALASVDPTTRAVSVGAAVPGGVLSGSFTGVVGARGLIDLADLSAFSATFSDTRGDTIRQTLMSTTLFSYDTTGGAPSLAIGGIGGREQTCVGDGVALAAGCSQNFDIVYPSGILGAALFPLGPYAVTMDLPTVTLVSSTPAVPEPPTVALVLSALAAALGFARWRRPAAAV</sequence>
<dbReference type="NCBIfam" id="TIGR02595">
    <property type="entry name" value="PEP_CTERM"/>
    <property type="match status" value="1"/>
</dbReference>
<dbReference type="AlphaFoldDB" id="A0A366EM33"/>
<evidence type="ECO:0000313" key="3">
    <source>
        <dbReference type="Proteomes" id="UP000253529"/>
    </source>
</evidence>
<protein>
    <submittedName>
        <fullName evidence="2">Putative secreted protein with PEP-CTERM sorting signal</fullName>
    </submittedName>
</protein>
<dbReference type="RefSeq" id="WP_113893386.1">
    <property type="nucleotide sequence ID" value="NZ_QNRK01000051.1"/>
</dbReference>
<feature type="chain" id="PRO_5016933461" evidence="1">
    <location>
        <begin position="23"/>
        <end position="206"/>
    </location>
</feature>
<feature type="signal peptide" evidence="1">
    <location>
        <begin position="1"/>
        <end position="22"/>
    </location>
</feature>
<comment type="caution">
    <text evidence="2">The sequence shown here is derived from an EMBL/GenBank/DDBJ whole genome shotgun (WGS) entry which is preliminary data.</text>
</comment>
<dbReference type="InterPro" id="IPR013424">
    <property type="entry name" value="Ice-binding_C"/>
</dbReference>
<proteinExistence type="predicted"/>
<dbReference type="Proteomes" id="UP000253529">
    <property type="component" value="Unassembled WGS sequence"/>
</dbReference>
<gene>
    <name evidence="2" type="ORF">DFR50_15115</name>
</gene>
<evidence type="ECO:0000256" key="1">
    <source>
        <dbReference type="SAM" id="SignalP"/>
    </source>
</evidence>
<dbReference type="EMBL" id="QNRK01000051">
    <property type="protein sequence ID" value="RBP02539.1"/>
    <property type="molecule type" value="Genomic_DNA"/>
</dbReference>
<organism evidence="2 3">
    <name type="scientific">Roseiarcus fermentans</name>
    <dbReference type="NCBI Taxonomy" id="1473586"/>
    <lineage>
        <taxon>Bacteria</taxon>
        <taxon>Pseudomonadati</taxon>
        <taxon>Pseudomonadota</taxon>
        <taxon>Alphaproteobacteria</taxon>
        <taxon>Hyphomicrobiales</taxon>
        <taxon>Roseiarcaceae</taxon>
        <taxon>Roseiarcus</taxon>
    </lineage>
</organism>